<feature type="transmembrane region" description="Helical" evidence="2">
    <location>
        <begin position="80"/>
        <end position="100"/>
    </location>
</feature>
<feature type="non-terminal residue" evidence="3">
    <location>
        <position position="1"/>
    </location>
</feature>
<dbReference type="EMBL" id="GDJX01026455">
    <property type="protein sequence ID" value="JAT41481.1"/>
    <property type="molecule type" value="Transcribed_RNA"/>
</dbReference>
<organism evidence="3">
    <name type="scientific">Anthurium amnicola</name>
    <dbReference type="NCBI Taxonomy" id="1678845"/>
    <lineage>
        <taxon>Eukaryota</taxon>
        <taxon>Viridiplantae</taxon>
        <taxon>Streptophyta</taxon>
        <taxon>Embryophyta</taxon>
        <taxon>Tracheophyta</taxon>
        <taxon>Spermatophyta</taxon>
        <taxon>Magnoliopsida</taxon>
        <taxon>Liliopsida</taxon>
        <taxon>Araceae</taxon>
        <taxon>Pothoideae</taxon>
        <taxon>Potheae</taxon>
        <taxon>Anthurium</taxon>
    </lineage>
</organism>
<evidence type="ECO:0000256" key="2">
    <source>
        <dbReference type="SAM" id="Phobius"/>
    </source>
</evidence>
<proteinExistence type="predicted"/>
<keyword evidence="2" id="KW-0812">Transmembrane</keyword>
<feature type="non-terminal residue" evidence="3">
    <location>
        <position position="191"/>
    </location>
</feature>
<sequence length="191" mass="20683">PLPSPVSPLIPARRLPLRSAPPELYAMARSPRSNTLRATLHVLLSISVVTFVFLYFSASFMALLRPTGLFSSAPLADRKLMLLLCNVLLFLLVGDSTMAASSGSSHAGFVQEFPKGGRVWRAPPTLDSESDAVDGGRGLPGVSSPEMAAVEGEGRAEEKEAAETKQAEEEVDEEGREEKEGQEREEEEEEE</sequence>
<keyword evidence="2" id="KW-1133">Transmembrane helix</keyword>
<name>A0A1D1XGU2_9ARAE</name>
<evidence type="ECO:0000313" key="3">
    <source>
        <dbReference type="EMBL" id="JAT41481.1"/>
    </source>
</evidence>
<dbReference type="AlphaFoldDB" id="A0A1D1XGU2"/>
<dbReference type="PANTHER" id="PTHR34947:SF3">
    <property type="entry name" value="TRANSMEMBRANE PROTEIN"/>
    <property type="match status" value="1"/>
</dbReference>
<reference evidence="3" key="1">
    <citation type="submission" date="2015-07" db="EMBL/GenBank/DDBJ databases">
        <title>Transcriptome Assembly of Anthurium amnicola.</title>
        <authorList>
            <person name="Suzuki J."/>
        </authorList>
    </citation>
    <scope>NUCLEOTIDE SEQUENCE</scope>
</reference>
<feature type="compositionally biased region" description="Basic and acidic residues" evidence="1">
    <location>
        <begin position="152"/>
        <end position="168"/>
    </location>
</feature>
<accession>A0A1D1XGU2</accession>
<feature type="transmembrane region" description="Helical" evidence="2">
    <location>
        <begin position="38"/>
        <end position="60"/>
    </location>
</feature>
<gene>
    <name evidence="3" type="ORF">g.42553</name>
</gene>
<evidence type="ECO:0000256" key="1">
    <source>
        <dbReference type="SAM" id="MobiDB-lite"/>
    </source>
</evidence>
<keyword evidence="2" id="KW-0472">Membrane</keyword>
<dbReference type="PANTHER" id="PTHR34947">
    <property type="entry name" value="TRANSMEMBRANE PROTEIN"/>
    <property type="match status" value="1"/>
</dbReference>
<feature type="region of interest" description="Disordered" evidence="1">
    <location>
        <begin position="120"/>
        <end position="191"/>
    </location>
</feature>
<protein>
    <submittedName>
        <fullName evidence="3">Uncharacterized protein</fullName>
    </submittedName>
</protein>